<gene>
    <name evidence="1" type="ORF">PHLCEN_2v7481</name>
</gene>
<organism evidence="1 2">
    <name type="scientific">Hermanssonia centrifuga</name>
    <dbReference type="NCBI Taxonomy" id="98765"/>
    <lineage>
        <taxon>Eukaryota</taxon>
        <taxon>Fungi</taxon>
        <taxon>Dikarya</taxon>
        <taxon>Basidiomycota</taxon>
        <taxon>Agaricomycotina</taxon>
        <taxon>Agaricomycetes</taxon>
        <taxon>Polyporales</taxon>
        <taxon>Meruliaceae</taxon>
        <taxon>Hermanssonia</taxon>
    </lineage>
</organism>
<protein>
    <submittedName>
        <fullName evidence="1">Uncharacterized protein</fullName>
    </submittedName>
</protein>
<proteinExistence type="predicted"/>
<accession>A0A2R6NWI3</accession>
<sequence>MAENRIHRLGVPGDEDEVIQVEWDSSSDTFPSATDVHREIERTGIGIQCSKREPGARVCILAQPIKTTRK</sequence>
<comment type="caution">
    <text evidence="1">The sequence shown here is derived from an EMBL/GenBank/DDBJ whole genome shotgun (WGS) entry which is preliminary data.</text>
</comment>
<keyword evidence="2" id="KW-1185">Reference proteome</keyword>
<reference evidence="1 2" key="1">
    <citation type="submission" date="2018-02" db="EMBL/GenBank/DDBJ databases">
        <title>Genome sequence of the basidiomycete white-rot fungus Phlebia centrifuga.</title>
        <authorList>
            <person name="Granchi Z."/>
            <person name="Peng M."/>
            <person name="de Vries R.P."/>
            <person name="Hilden K."/>
            <person name="Makela M.R."/>
            <person name="Grigoriev I."/>
            <person name="Riley R."/>
        </authorList>
    </citation>
    <scope>NUCLEOTIDE SEQUENCE [LARGE SCALE GENOMIC DNA]</scope>
    <source>
        <strain evidence="1 2">FBCC195</strain>
    </source>
</reference>
<dbReference type="Proteomes" id="UP000186601">
    <property type="component" value="Unassembled WGS sequence"/>
</dbReference>
<dbReference type="AlphaFoldDB" id="A0A2R6NWI3"/>
<evidence type="ECO:0000313" key="2">
    <source>
        <dbReference type="Proteomes" id="UP000186601"/>
    </source>
</evidence>
<name>A0A2R6NWI3_9APHY</name>
<evidence type="ECO:0000313" key="1">
    <source>
        <dbReference type="EMBL" id="PSR78285.1"/>
    </source>
</evidence>
<dbReference type="EMBL" id="MLYV02000751">
    <property type="protein sequence ID" value="PSR78285.1"/>
    <property type="molecule type" value="Genomic_DNA"/>
</dbReference>